<dbReference type="CDD" id="cd12236">
    <property type="entry name" value="RRM_snRNP70"/>
    <property type="match status" value="1"/>
</dbReference>
<feature type="compositionally biased region" description="Basic and acidic residues" evidence="6">
    <location>
        <begin position="327"/>
        <end position="336"/>
    </location>
</feature>
<feature type="compositionally biased region" description="Gly residues" evidence="6">
    <location>
        <begin position="403"/>
        <end position="419"/>
    </location>
</feature>
<evidence type="ECO:0000256" key="4">
    <source>
        <dbReference type="ARBA" id="ARBA00023274"/>
    </source>
</evidence>
<dbReference type="InterPro" id="IPR012677">
    <property type="entry name" value="Nucleotide-bd_a/b_plait_sf"/>
</dbReference>
<feature type="compositionally biased region" description="Gly residues" evidence="6">
    <location>
        <begin position="265"/>
        <end position="326"/>
    </location>
</feature>
<evidence type="ECO:0000313" key="8">
    <source>
        <dbReference type="EMBL" id="OBT98702.1"/>
    </source>
</evidence>
<dbReference type="Pfam" id="PF00076">
    <property type="entry name" value="RRM_1"/>
    <property type="match status" value="1"/>
</dbReference>
<reference evidence="8 9" key="1">
    <citation type="submission" date="2016-03" db="EMBL/GenBank/DDBJ databases">
        <title>Comparative genomics of Pseudogymnoascus destructans, the fungus causing white-nose syndrome of bats.</title>
        <authorList>
            <person name="Palmer J.M."/>
            <person name="Drees K.P."/>
            <person name="Foster J.T."/>
            <person name="Lindner D.L."/>
        </authorList>
    </citation>
    <scope>NUCLEOTIDE SEQUENCE [LARGE SCALE GENOMIC DNA]</scope>
    <source>
        <strain evidence="8 9">UAMH 10579</strain>
    </source>
</reference>
<name>A0A1B8GS87_9PEZI</name>
<dbReference type="GO" id="GO:0000398">
    <property type="term" value="P:mRNA splicing, via spliceosome"/>
    <property type="evidence" value="ECO:0007669"/>
    <property type="project" value="TreeGrafter"/>
</dbReference>
<dbReference type="GO" id="GO:0071004">
    <property type="term" value="C:U2-type prespliceosome"/>
    <property type="evidence" value="ECO:0007669"/>
    <property type="project" value="TreeGrafter"/>
</dbReference>
<dbReference type="PROSITE" id="PS50102">
    <property type="entry name" value="RRM"/>
    <property type="match status" value="1"/>
</dbReference>
<dbReference type="EMBL" id="KV460215">
    <property type="protein sequence ID" value="OBT98702.1"/>
    <property type="molecule type" value="Genomic_DNA"/>
</dbReference>
<dbReference type="GO" id="GO:0030619">
    <property type="term" value="F:U1 snRNA binding"/>
    <property type="evidence" value="ECO:0007669"/>
    <property type="project" value="InterPro"/>
</dbReference>
<evidence type="ECO:0000259" key="7">
    <source>
        <dbReference type="PROSITE" id="PS50102"/>
    </source>
</evidence>
<protein>
    <recommendedName>
        <fullName evidence="7">RRM domain-containing protein</fullName>
    </recommendedName>
</protein>
<dbReference type="FunFam" id="3.30.70.330:FF:000298">
    <property type="entry name" value="U1 small nuclear ribonucleoprotein 70 kDa"/>
    <property type="match status" value="1"/>
</dbReference>
<feature type="compositionally biased region" description="Gly residues" evidence="6">
    <location>
        <begin position="349"/>
        <end position="362"/>
    </location>
</feature>
<dbReference type="SMART" id="SM00360">
    <property type="entry name" value="RRM"/>
    <property type="match status" value="1"/>
</dbReference>
<feature type="compositionally biased region" description="Basic and acidic residues" evidence="6">
    <location>
        <begin position="425"/>
        <end position="465"/>
    </location>
</feature>
<dbReference type="GeneID" id="28836659"/>
<feature type="region of interest" description="Disordered" evidence="6">
    <location>
        <begin position="243"/>
        <end position="501"/>
    </location>
</feature>
<dbReference type="GO" id="GO:0005685">
    <property type="term" value="C:U1 snRNP"/>
    <property type="evidence" value="ECO:0007669"/>
    <property type="project" value="TreeGrafter"/>
</dbReference>
<comment type="subcellular location">
    <subcellularLocation>
        <location evidence="1">Nucleus</location>
    </subcellularLocation>
</comment>
<reference evidence="9" key="2">
    <citation type="journal article" date="2018" name="Nat. Commun.">
        <title>Extreme sensitivity to ultraviolet light in the fungal pathogen causing white-nose syndrome of bats.</title>
        <authorList>
            <person name="Palmer J.M."/>
            <person name="Drees K.P."/>
            <person name="Foster J.T."/>
            <person name="Lindner D.L."/>
        </authorList>
    </citation>
    <scope>NUCLEOTIDE SEQUENCE [LARGE SCALE GENOMIC DNA]</scope>
    <source>
        <strain evidence="9">UAMH 10579</strain>
    </source>
</reference>
<evidence type="ECO:0000313" key="9">
    <source>
        <dbReference type="Proteomes" id="UP000091956"/>
    </source>
</evidence>
<feature type="domain" description="RRM" evidence="7">
    <location>
        <begin position="149"/>
        <end position="235"/>
    </location>
</feature>
<dbReference type="Proteomes" id="UP000091956">
    <property type="component" value="Unassembled WGS sequence"/>
</dbReference>
<proteinExistence type="predicted"/>
<feature type="compositionally biased region" description="Basic and acidic residues" evidence="6">
    <location>
        <begin position="472"/>
        <end position="485"/>
    </location>
</feature>
<evidence type="ECO:0000256" key="6">
    <source>
        <dbReference type="SAM" id="MobiDB-lite"/>
    </source>
</evidence>
<dbReference type="AlphaFoldDB" id="A0A1B8GS87"/>
<dbReference type="InterPro" id="IPR035979">
    <property type="entry name" value="RBD_domain_sf"/>
</dbReference>
<feature type="compositionally biased region" description="Pro residues" evidence="6">
    <location>
        <begin position="339"/>
        <end position="348"/>
    </location>
</feature>
<keyword evidence="3" id="KW-0539">Nucleus</keyword>
<organism evidence="8 9">
    <name type="scientific">Pseudogymnoascus verrucosus</name>
    <dbReference type="NCBI Taxonomy" id="342668"/>
    <lineage>
        <taxon>Eukaryota</taxon>
        <taxon>Fungi</taxon>
        <taxon>Dikarya</taxon>
        <taxon>Ascomycota</taxon>
        <taxon>Pezizomycotina</taxon>
        <taxon>Leotiomycetes</taxon>
        <taxon>Thelebolales</taxon>
        <taxon>Thelebolaceae</taxon>
        <taxon>Pseudogymnoascus</taxon>
    </lineage>
</organism>
<dbReference type="GO" id="GO:0003729">
    <property type="term" value="F:mRNA binding"/>
    <property type="evidence" value="ECO:0007669"/>
    <property type="project" value="TreeGrafter"/>
</dbReference>
<dbReference type="STRING" id="342668.A0A1B8GS87"/>
<evidence type="ECO:0000256" key="2">
    <source>
        <dbReference type="ARBA" id="ARBA00022884"/>
    </source>
</evidence>
<evidence type="ECO:0000256" key="5">
    <source>
        <dbReference type="PROSITE-ProRule" id="PRU00176"/>
    </source>
</evidence>
<dbReference type="InterPro" id="IPR022023">
    <property type="entry name" value="U1snRNP70_N"/>
</dbReference>
<gene>
    <name evidence="8" type="ORF">VE01_03273</name>
</gene>
<dbReference type="InterPro" id="IPR034143">
    <property type="entry name" value="snRNP70_RRM"/>
</dbReference>
<dbReference type="RefSeq" id="XP_018132435.1">
    <property type="nucleotide sequence ID" value="XM_018272769.2"/>
</dbReference>
<dbReference type="OrthoDB" id="4207594at2759"/>
<sequence>MSLETEAGTGALTFVSHLQQLHPPGCPIPAAPLDGELPTSRSSTSFVMTDKLPPNLLALFAPRPGLRWVPPSDHAPQDRMTATISGLAAFLPALEEYKATDKYEPTESWLQRKDRVRLEKREAQEQLLKEGPADYKPQEDQNIRGDAFKTLIVARLSYDATEQDLEREFGRFGPIERIRIVTDTHQDEKPNKKKKKHRGYAFVVFEREKDMRAALDGCDGIRIKERRIKVDVERGRTVKGWKPRRFGGGLGGRGYTKAVPPRPMGPGGFGGGPGPGFRGGFRGGFDGGRGGGGFRGGRGGGGFQDRGPGGGGRGGIGYQGSGFGGRDGGRGDRDRGFGAPPPNAPAGPRPGGGGYPRNGYGQGSPDRNGPPAAGGYEPRGGRPPYDDRGPSSGGYRGDRGGDRYGGSRGGDYRGGGGSGSNMEPVRPREGGGYRDRDSGRGDPRDRDPRDRDPRDMGREPRDGPRDGGYGGRPREEDMSRKRMYDDGNNGYIEDPRKLRRY</sequence>
<dbReference type="PANTHER" id="PTHR13952:SF5">
    <property type="entry name" value="U1 SMALL NUCLEAR RIBONUCLEOPROTEIN 70 KDA"/>
    <property type="match status" value="1"/>
</dbReference>
<accession>A0A1B8GS87</accession>
<evidence type="ECO:0000256" key="1">
    <source>
        <dbReference type="ARBA" id="ARBA00004123"/>
    </source>
</evidence>
<keyword evidence="9" id="KW-1185">Reference proteome</keyword>
<keyword evidence="2 5" id="KW-0694">RNA-binding</keyword>
<dbReference type="Pfam" id="PF12220">
    <property type="entry name" value="U1snRNP70_N"/>
    <property type="match status" value="1"/>
</dbReference>
<dbReference type="SUPFAM" id="SSF54928">
    <property type="entry name" value="RNA-binding domain, RBD"/>
    <property type="match status" value="1"/>
</dbReference>
<dbReference type="PANTHER" id="PTHR13952">
    <property type="entry name" value="U1 SMALL NUCLEAR RIBONUCLEOPROTEIN 70 KD"/>
    <property type="match status" value="1"/>
</dbReference>
<evidence type="ECO:0000256" key="3">
    <source>
        <dbReference type="ARBA" id="ARBA00023242"/>
    </source>
</evidence>
<keyword evidence="4" id="KW-0687">Ribonucleoprotein</keyword>
<dbReference type="GO" id="GO:0071011">
    <property type="term" value="C:precatalytic spliceosome"/>
    <property type="evidence" value="ECO:0007669"/>
    <property type="project" value="TreeGrafter"/>
</dbReference>
<dbReference type="Gene3D" id="3.30.70.330">
    <property type="match status" value="1"/>
</dbReference>
<dbReference type="InterPro" id="IPR051183">
    <property type="entry name" value="U1_U11-U12_snRNP_70-35kDa"/>
</dbReference>
<dbReference type="InterPro" id="IPR000504">
    <property type="entry name" value="RRM_dom"/>
</dbReference>